<feature type="compositionally biased region" description="Low complexity" evidence="1">
    <location>
        <begin position="35"/>
        <end position="53"/>
    </location>
</feature>
<dbReference type="EMBL" id="KN837207">
    <property type="protein sequence ID" value="KIJ33883.1"/>
    <property type="molecule type" value="Genomic_DNA"/>
</dbReference>
<dbReference type="Proteomes" id="UP000054279">
    <property type="component" value="Unassembled WGS sequence"/>
</dbReference>
<feature type="region of interest" description="Disordered" evidence="1">
    <location>
        <begin position="35"/>
        <end position="57"/>
    </location>
</feature>
<organism evidence="3 4">
    <name type="scientific">Sphaerobolus stellatus (strain SS14)</name>
    <dbReference type="NCBI Taxonomy" id="990650"/>
    <lineage>
        <taxon>Eukaryota</taxon>
        <taxon>Fungi</taxon>
        <taxon>Dikarya</taxon>
        <taxon>Basidiomycota</taxon>
        <taxon>Agaricomycotina</taxon>
        <taxon>Agaricomycetes</taxon>
        <taxon>Phallomycetidae</taxon>
        <taxon>Geastrales</taxon>
        <taxon>Sphaerobolaceae</taxon>
        <taxon>Sphaerobolus</taxon>
    </lineage>
</organism>
<evidence type="ECO:0000256" key="1">
    <source>
        <dbReference type="SAM" id="MobiDB-lite"/>
    </source>
</evidence>
<name>A0A0C9TU60_SPHS4</name>
<evidence type="ECO:0008006" key="5">
    <source>
        <dbReference type="Google" id="ProtNLM"/>
    </source>
</evidence>
<feature type="transmembrane region" description="Helical" evidence="2">
    <location>
        <begin position="125"/>
        <end position="149"/>
    </location>
</feature>
<dbReference type="AlphaFoldDB" id="A0A0C9TU60"/>
<keyword evidence="2" id="KW-0472">Membrane</keyword>
<sequence>MAATTGLSKGSVVADPGIAAISGLVAHPNRTGTLAVSTPPVTVPTTPRLSTSLGTPSQTILPSTTNTAVSHAGNKHKPSTGSLAVAAPSVTVTTTTTPTATVTISTTQTIPPATIIVSNGVNIPLIIGVAVGGVVGILLIIGVASCILIRRKRGYILRRPTPQQVPNLLETWQSIANIPSTLCNASSTSVPTSIAQAHNTGYLMNQNTLVEAEQYRNDAMSDIISNAGVHGAESVRNSSELSIQILDFPPPSYYTGSRSVVSVDLEHPL</sequence>
<evidence type="ECO:0000313" key="4">
    <source>
        <dbReference type="Proteomes" id="UP000054279"/>
    </source>
</evidence>
<evidence type="ECO:0000256" key="2">
    <source>
        <dbReference type="SAM" id="Phobius"/>
    </source>
</evidence>
<gene>
    <name evidence="3" type="ORF">M422DRAFT_264177</name>
</gene>
<evidence type="ECO:0000313" key="3">
    <source>
        <dbReference type="EMBL" id="KIJ33883.1"/>
    </source>
</evidence>
<proteinExistence type="predicted"/>
<dbReference type="HOGENOM" id="CLU_1035019_0_0_1"/>
<keyword evidence="2" id="KW-0812">Transmembrane</keyword>
<keyword evidence="4" id="KW-1185">Reference proteome</keyword>
<accession>A0A0C9TU60</accession>
<protein>
    <recommendedName>
        <fullName evidence="5">Mid2 domain-containing protein</fullName>
    </recommendedName>
</protein>
<reference evidence="3 4" key="1">
    <citation type="submission" date="2014-06" db="EMBL/GenBank/DDBJ databases">
        <title>Evolutionary Origins and Diversification of the Mycorrhizal Mutualists.</title>
        <authorList>
            <consortium name="DOE Joint Genome Institute"/>
            <consortium name="Mycorrhizal Genomics Consortium"/>
            <person name="Kohler A."/>
            <person name="Kuo A."/>
            <person name="Nagy L.G."/>
            <person name="Floudas D."/>
            <person name="Copeland A."/>
            <person name="Barry K.W."/>
            <person name="Cichocki N."/>
            <person name="Veneault-Fourrey C."/>
            <person name="LaButti K."/>
            <person name="Lindquist E.A."/>
            <person name="Lipzen A."/>
            <person name="Lundell T."/>
            <person name="Morin E."/>
            <person name="Murat C."/>
            <person name="Riley R."/>
            <person name="Ohm R."/>
            <person name="Sun H."/>
            <person name="Tunlid A."/>
            <person name="Henrissat B."/>
            <person name="Grigoriev I.V."/>
            <person name="Hibbett D.S."/>
            <person name="Martin F."/>
        </authorList>
    </citation>
    <scope>NUCLEOTIDE SEQUENCE [LARGE SCALE GENOMIC DNA]</scope>
    <source>
        <strain evidence="3 4">SS14</strain>
    </source>
</reference>
<keyword evidence="2" id="KW-1133">Transmembrane helix</keyword>